<gene>
    <name evidence="2" type="ORF">E4U13_007024</name>
</gene>
<dbReference type="GO" id="GO:0005524">
    <property type="term" value="F:ATP binding"/>
    <property type="evidence" value="ECO:0007669"/>
    <property type="project" value="InterPro"/>
</dbReference>
<dbReference type="Proteomes" id="UP000732380">
    <property type="component" value="Unassembled WGS sequence"/>
</dbReference>
<dbReference type="GO" id="GO:0044773">
    <property type="term" value="P:mitotic DNA damage checkpoint signaling"/>
    <property type="evidence" value="ECO:0007669"/>
    <property type="project" value="TreeGrafter"/>
</dbReference>
<dbReference type="PANTHER" id="PTHR44167">
    <property type="entry name" value="OVARIAN-SPECIFIC SERINE/THREONINE-PROTEIN KINASE LOK-RELATED"/>
    <property type="match status" value="1"/>
</dbReference>
<evidence type="ECO:0000259" key="1">
    <source>
        <dbReference type="PROSITE" id="PS50011"/>
    </source>
</evidence>
<reference evidence="2 3" key="1">
    <citation type="journal article" date="2020" name="bioRxiv">
        <title>Whole genome comparisons of ergot fungi reveals the divergence and evolution of species within the genus Claviceps are the result of varying mechanisms driving genome evolution and host range expansion.</title>
        <authorList>
            <person name="Wyka S.A."/>
            <person name="Mondo S.J."/>
            <person name="Liu M."/>
            <person name="Dettman J."/>
            <person name="Nalam V."/>
            <person name="Broders K.D."/>
        </authorList>
    </citation>
    <scope>NUCLEOTIDE SEQUENCE [LARGE SCALE GENOMIC DNA]</scope>
    <source>
        <strain evidence="2 3">LM576</strain>
    </source>
</reference>
<dbReference type="AlphaFoldDB" id="A0A9P7PV90"/>
<evidence type="ECO:0000313" key="2">
    <source>
        <dbReference type="EMBL" id="KAG6107323.1"/>
    </source>
</evidence>
<organism evidence="2 3">
    <name type="scientific">Claviceps humidiphila</name>
    <dbReference type="NCBI Taxonomy" id="1294629"/>
    <lineage>
        <taxon>Eukaryota</taxon>
        <taxon>Fungi</taxon>
        <taxon>Dikarya</taxon>
        <taxon>Ascomycota</taxon>
        <taxon>Pezizomycotina</taxon>
        <taxon>Sordariomycetes</taxon>
        <taxon>Hypocreomycetidae</taxon>
        <taxon>Hypocreales</taxon>
        <taxon>Clavicipitaceae</taxon>
        <taxon>Claviceps</taxon>
    </lineage>
</organism>
<feature type="domain" description="Protein kinase" evidence="1">
    <location>
        <begin position="30"/>
        <end position="260"/>
    </location>
</feature>
<dbReference type="Pfam" id="PF00069">
    <property type="entry name" value="Pkinase"/>
    <property type="match status" value="1"/>
</dbReference>
<dbReference type="GO" id="GO:0005634">
    <property type="term" value="C:nucleus"/>
    <property type="evidence" value="ECO:0007669"/>
    <property type="project" value="TreeGrafter"/>
</dbReference>
<dbReference type="SUPFAM" id="SSF56112">
    <property type="entry name" value="Protein kinase-like (PK-like)"/>
    <property type="match status" value="1"/>
</dbReference>
<sequence>MSDKRCGAALKMEIQSQIEFYHEVDGDVVFNKTVMVIRGENNEFFWATNKLRLGETFTRDLEKLDKIAVNPDIVRPLYSARLLRAPTPVPQDSYIKEQSLIDYGEGIKAQSEISQLVLHEIEALELLRKHPHPNIVEYRGCVVIDGRVSGLCLAKYKATLDERMEVGTPFDKDLCLEGIERGIRHLHSLGIVHNDINPRNIMFDEMDRPVIVDFDSWQENGKELGIKKGTPDWWIEGTEFARFENDFYALSKLREFMETS</sequence>
<keyword evidence="3" id="KW-1185">Reference proteome</keyword>
<dbReference type="PROSITE" id="PS50011">
    <property type="entry name" value="PROTEIN_KINASE_DOM"/>
    <property type="match status" value="1"/>
</dbReference>
<comment type="caution">
    <text evidence="2">The sequence shown here is derived from an EMBL/GenBank/DDBJ whole genome shotgun (WGS) entry which is preliminary data.</text>
</comment>
<dbReference type="EMBL" id="SRQM01000652">
    <property type="protein sequence ID" value="KAG6107323.1"/>
    <property type="molecule type" value="Genomic_DNA"/>
</dbReference>
<dbReference type="GO" id="GO:0004674">
    <property type="term" value="F:protein serine/threonine kinase activity"/>
    <property type="evidence" value="ECO:0007669"/>
    <property type="project" value="TreeGrafter"/>
</dbReference>
<accession>A0A9P7PV90</accession>
<dbReference type="InterPro" id="IPR011009">
    <property type="entry name" value="Kinase-like_dom_sf"/>
</dbReference>
<evidence type="ECO:0000313" key="3">
    <source>
        <dbReference type="Proteomes" id="UP000732380"/>
    </source>
</evidence>
<dbReference type="PANTHER" id="PTHR44167:SF24">
    <property type="entry name" value="SERINE_THREONINE-PROTEIN KINASE CHK2"/>
    <property type="match status" value="1"/>
</dbReference>
<dbReference type="InterPro" id="IPR000719">
    <property type="entry name" value="Prot_kinase_dom"/>
</dbReference>
<name>A0A9P7PV90_9HYPO</name>
<proteinExistence type="predicted"/>
<dbReference type="Gene3D" id="1.10.510.10">
    <property type="entry name" value="Transferase(Phosphotransferase) domain 1"/>
    <property type="match status" value="1"/>
</dbReference>
<protein>
    <recommendedName>
        <fullName evidence="1">Protein kinase domain-containing protein</fullName>
    </recommendedName>
</protein>